<dbReference type="InterPro" id="IPR039766">
    <property type="entry name" value="Vps53"/>
</dbReference>
<dbReference type="Proteomes" id="UP000281549">
    <property type="component" value="Unassembled WGS sequence"/>
</dbReference>
<dbReference type="Proteomes" id="UP000030755">
    <property type="component" value="Unassembled WGS sequence"/>
</dbReference>
<organism evidence="10 12">
    <name type="scientific">Rozella allomycis (strain CSF55)</name>
    <dbReference type="NCBI Taxonomy" id="988480"/>
    <lineage>
        <taxon>Eukaryota</taxon>
        <taxon>Fungi</taxon>
        <taxon>Fungi incertae sedis</taxon>
        <taxon>Cryptomycota</taxon>
        <taxon>Cryptomycota incertae sedis</taxon>
        <taxon>Rozella</taxon>
    </lineage>
</organism>
<evidence type="ECO:0000256" key="6">
    <source>
        <dbReference type="ARBA" id="ARBA00023136"/>
    </source>
</evidence>
<dbReference type="GO" id="GO:0005829">
    <property type="term" value="C:cytosol"/>
    <property type="evidence" value="ECO:0007669"/>
    <property type="project" value="GOC"/>
</dbReference>
<dbReference type="Pfam" id="PF16854">
    <property type="entry name" value="VPS53_C"/>
    <property type="match status" value="1"/>
</dbReference>
<protein>
    <submittedName>
        <fullName evidence="10">Vps53-like domain-containing protein</fullName>
    </submittedName>
</protein>
<keyword evidence="5" id="KW-0333">Golgi apparatus</keyword>
<dbReference type="EMBL" id="ML004926">
    <property type="protein sequence ID" value="RKP21820.1"/>
    <property type="molecule type" value="Genomic_DNA"/>
</dbReference>
<evidence type="ECO:0000256" key="2">
    <source>
        <dbReference type="ARBA" id="ARBA00004481"/>
    </source>
</evidence>
<dbReference type="InterPro" id="IPR007234">
    <property type="entry name" value="Vps53_N"/>
</dbReference>
<evidence type="ECO:0000259" key="9">
    <source>
        <dbReference type="Pfam" id="PF16854"/>
    </source>
</evidence>
<dbReference type="GO" id="GO:0000938">
    <property type="term" value="C:GARP complex"/>
    <property type="evidence" value="ECO:0007669"/>
    <property type="project" value="InterPro"/>
</dbReference>
<dbReference type="EMBL" id="KE560945">
    <property type="protein sequence ID" value="EPZ34552.1"/>
    <property type="molecule type" value="Genomic_DNA"/>
</dbReference>
<dbReference type="PANTHER" id="PTHR12820">
    <property type="entry name" value="VACUOLAR SORTING PROTEIN 53"/>
    <property type="match status" value="1"/>
</dbReference>
<dbReference type="Pfam" id="PF04100">
    <property type="entry name" value="Vps53_N"/>
    <property type="match status" value="1"/>
</dbReference>
<evidence type="ECO:0000256" key="4">
    <source>
        <dbReference type="ARBA" id="ARBA00022753"/>
    </source>
</evidence>
<evidence type="ECO:0000256" key="5">
    <source>
        <dbReference type="ARBA" id="ARBA00023034"/>
    </source>
</evidence>
<comment type="subcellular location">
    <subcellularLocation>
        <location evidence="2">Endosome membrane</location>
        <topology evidence="2">Peripheral membrane protein</topology>
    </subcellularLocation>
    <subcellularLocation>
        <location evidence="1">Golgi apparatus</location>
        <location evidence="1">trans-Golgi network membrane</location>
        <topology evidence="1">Peripheral membrane protein</topology>
    </subcellularLocation>
</comment>
<proteinExistence type="inferred from homology"/>
<dbReference type="GO" id="GO:0010008">
    <property type="term" value="C:endosome membrane"/>
    <property type="evidence" value="ECO:0007669"/>
    <property type="project" value="UniProtKB-SubCell"/>
</dbReference>
<evidence type="ECO:0000256" key="1">
    <source>
        <dbReference type="ARBA" id="ARBA00004150"/>
    </source>
</evidence>
<gene>
    <name evidence="10" type="ORF">O9G_001808</name>
    <name evidence="11" type="ORF">ROZALSC1DRAFT_26786</name>
</gene>
<dbReference type="GO" id="GO:0042147">
    <property type="term" value="P:retrograde transport, endosome to Golgi"/>
    <property type="evidence" value="ECO:0007669"/>
    <property type="project" value="InterPro"/>
</dbReference>
<dbReference type="OrthoDB" id="10261632at2759"/>
<feature type="domain" description="Vps53 C-terminal" evidence="9">
    <location>
        <begin position="560"/>
        <end position="641"/>
    </location>
</feature>
<dbReference type="InterPro" id="IPR031745">
    <property type="entry name" value="Vps53_C"/>
</dbReference>
<evidence type="ECO:0000313" key="11">
    <source>
        <dbReference type="EMBL" id="RKP21820.1"/>
    </source>
</evidence>
<reference evidence="11" key="3">
    <citation type="submission" date="2018-08" db="EMBL/GenBank/DDBJ databases">
        <title>Leveraging single-cell genomics to expand the Fungal Tree of Life.</title>
        <authorList>
            <consortium name="DOE Joint Genome Institute"/>
            <person name="Ahrendt S.R."/>
            <person name="Quandt C.A."/>
            <person name="Ciobanu D."/>
            <person name="Clum A."/>
            <person name="Salamov A."/>
            <person name="Andreopoulos B."/>
            <person name="Cheng J.-F."/>
            <person name="Woyke T."/>
            <person name="Pelin A."/>
            <person name="Henrissat B."/>
            <person name="Reynolds N."/>
            <person name="Benny G.L."/>
            <person name="Smith M.E."/>
            <person name="James T.Y."/>
            <person name="Grigoriev I.V."/>
        </authorList>
    </citation>
    <scope>NUCLEOTIDE SEQUENCE</scope>
    <source>
        <strain evidence="11">CSF55</strain>
    </source>
</reference>
<dbReference type="AlphaFoldDB" id="A0A075AWL7"/>
<dbReference type="OMA" id="YKFAEAK"/>
<dbReference type="HOGENOM" id="CLU_007339_0_0_1"/>
<evidence type="ECO:0000313" key="12">
    <source>
        <dbReference type="Proteomes" id="UP000030755"/>
    </source>
</evidence>
<keyword evidence="4" id="KW-0967">Endosome</keyword>
<dbReference type="STRING" id="988480.A0A075AWL7"/>
<comment type="similarity">
    <text evidence="3">Belongs to the VPS53 family.</text>
</comment>
<dbReference type="PANTHER" id="PTHR12820:SF0">
    <property type="entry name" value="VACUOLAR PROTEIN SORTING-ASSOCIATED PROTEIN 53 HOMOLOG"/>
    <property type="match status" value="1"/>
</dbReference>
<evidence type="ECO:0000313" key="13">
    <source>
        <dbReference type="Proteomes" id="UP000281549"/>
    </source>
</evidence>
<reference evidence="10 12" key="1">
    <citation type="journal article" date="2013" name="Curr. Biol.">
        <title>Shared signatures of parasitism and phylogenomics unite Cryptomycota and microsporidia.</title>
        <authorList>
            <person name="James T.Y."/>
            <person name="Pelin A."/>
            <person name="Bonen L."/>
            <person name="Ahrendt S."/>
            <person name="Sain D."/>
            <person name="Corradi N."/>
            <person name="Stajich J.E."/>
        </authorList>
    </citation>
    <scope>NUCLEOTIDE SEQUENCE [LARGE SCALE GENOMIC DNA]</scope>
    <source>
        <strain evidence="10">CSF55</strain>
        <strain evidence="10">CSF55</strain>
    </source>
</reference>
<evidence type="ECO:0000313" key="10">
    <source>
        <dbReference type="EMBL" id="EPZ34552.1"/>
    </source>
</evidence>
<sequence length="691" mass="79555">MDLVQTINTLFPDEHSLDKLDEVLLKLKFKNYKLEKEIGEIIRGQGGAVDGTKELDKAKKAINELYSKILSLKEKLEGIMVKEVTKDIRALDNAKKNLSSTITILKRSQMLLTAVEQIDQLKEDYFEIFSMVQVAIDLKSYFEPISKDSNRIKTLLNKTENCLNNLQKRIINEYENSFSRQGHFQGDGKKIVGCGQVADLFGNEFQMKIIEFYCNLQLQDYRALINVSTEISTLENMNRRFAWLKKILKTFEQEHESLFPKGWNVGKHLAELFCIDTKKDIMEVLLRTEEFQVKVLITALKETVAFETQLIQKFPNENSEISNFYRVISSCFEPYLSYYVDEEQALKNSDLEKEIDEKIFMSSTDLFYRYKQILKNCCSITNKKALLEISRIFGSTLIKFLDQLLKKIDSFQNKSIYIYCVLLNTLDYCHKTTQQLEEKIKDLIDVDLKEAVTFQNEIDSILLMISNSIKDIVKFIETESSPMFSIMTKLPWSTQSSVDDQSSYVASLNNLLKQSIEKCSETIQSKTFFQSVCDKFVDSFLQVLLQNIYKCKTISEVGAEQLLLDCQSIKKQISVFSSIGTGEESLTYSKLLNKGVAKIESLLKSVMTPAEPVDGLVENYILLNPDSTINQFQKVLELKGIKKIEQQLILDIFSKKTNKLQEKIPPTPPPLPQFANKINDNIKKLMNLNFK</sequence>
<name>A0A075AWL7_ROZAC</name>
<feature type="coiled-coil region" evidence="7">
    <location>
        <begin position="55"/>
        <end position="101"/>
    </location>
</feature>
<reference evidence="13" key="2">
    <citation type="journal article" date="2018" name="Nat. Microbiol.">
        <title>Leveraging single-cell genomics to expand the fungal tree of life.</title>
        <authorList>
            <person name="Ahrendt S.R."/>
            <person name="Quandt C.A."/>
            <person name="Ciobanu D."/>
            <person name="Clum A."/>
            <person name="Salamov A."/>
            <person name="Andreopoulos B."/>
            <person name="Cheng J.F."/>
            <person name="Woyke T."/>
            <person name="Pelin A."/>
            <person name="Henrissat B."/>
            <person name="Reynolds N.K."/>
            <person name="Benny G.L."/>
            <person name="Smith M.E."/>
            <person name="James T.Y."/>
            <person name="Grigoriev I.V."/>
        </authorList>
    </citation>
    <scope>NUCLEOTIDE SEQUENCE [LARGE SCALE GENOMIC DNA]</scope>
    <source>
        <strain evidence="13">CSF55</strain>
    </source>
</reference>
<evidence type="ECO:0000256" key="3">
    <source>
        <dbReference type="ARBA" id="ARBA00008628"/>
    </source>
</evidence>
<evidence type="ECO:0000259" key="8">
    <source>
        <dbReference type="Pfam" id="PF04100"/>
    </source>
</evidence>
<evidence type="ECO:0000256" key="7">
    <source>
        <dbReference type="SAM" id="Coils"/>
    </source>
</evidence>
<accession>A0A075AWL7</accession>
<keyword evidence="7" id="KW-0175">Coiled coil</keyword>
<keyword evidence="6" id="KW-0472">Membrane</keyword>
<keyword evidence="12" id="KW-1185">Reference proteome</keyword>
<feature type="domain" description="Vps53 N-terminal" evidence="8">
    <location>
        <begin position="1"/>
        <end position="356"/>
    </location>
</feature>